<dbReference type="Proteomes" id="UP000886595">
    <property type="component" value="Unassembled WGS sequence"/>
</dbReference>
<dbReference type="InterPro" id="IPR025852">
    <property type="entry name" value="SM_dom_ATX"/>
</dbReference>
<evidence type="ECO:0000256" key="6">
    <source>
        <dbReference type="ARBA" id="ARBA00023242"/>
    </source>
</evidence>
<dbReference type="Pfam" id="PF06741">
    <property type="entry name" value="LsmAD"/>
    <property type="match status" value="1"/>
</dbReference>
<dbReference type="PROSITE" id="PS51152">
    <property type="entry name" value="NFYA_HAP2_2"/>
    <property type="match status" value="1"/>
</dbReference>
<comment type="caution">
    <text evidence="10">The sequence shown here is derived from an EMBL/GenBank/DDBJ whole genome shotgun (WGS) entry which is preliminary data.</text>
</comment>
<dbReference type="GO" id="GO:0003677">
    <property type="term" value="F:DNA binding"/>
    <property type="evidence" value="ECO:0007669"/>
    <property type="project" value="UniProtKB-KW"/>
</dbReference>
<keyword evidence="2" id="KW-0805">Transcription regulation</keyword>
<dbReference type="AlphaFoldDB" id="A0A8X7PHP6"/>
<protein>
    <recommendedName>
        <fullName evidence="9">Sm domain-containing protein</fullName>
    </recommendedName>
</protein>
<evidence type="ECO:0000313" key="10">
    <source>
        <dbReference type="EMBL" id="KAG2251500.1"/>
    </source>
</evidence>
<keyword evidence="3" id="KW-0238">DNA-binding</keyword>
<feature type="region of interest" description="Disordered" evidence="8">
    <location>
        <begin position="679"/>
        <end position="705"/>
    </location>
</feature>
<dbReference type="Pfam" id="PF02045">
    <property type="entry name" value="CBFB_NFYA"/>
    <property type="match status" value="1"/>
</dbReference>
<keyword evidence="6" id="KW-0539">Nucleus</keyword>
<feature type="compositionally biased region" description="Low complexity" evidence="8">
    <location>
        <begin position="683"/>
        <end position="698"/>
    </location>
</feature>
<dbReference type="InterPro" id="IPR010920">
    <property type="entry name" value="LSM_dom_sf"/>
</dbReference>
<dbReference type="PANTHER" id="PTHR12854">
    <property type="entry name" value="ATAXIN 2-RELATED"/>
    <property type="match status" value="1"/>
</dbReference>
<dbReference type="SUPFAM" id="SSF50182">
    <property type="entry name" value="Sm-like ribonucleoproteins"/>
    <property type="match status" value="1"/>
</dbReference>
<feature type="compositionally biased region" description="Polar residues" evidence="8">
    <location>
        <begin position="1"/>
        <end position="10"/>
    </location>
</feature>
<dbReference type="GO" id="GO:0034063">
    <property type="term" value="P:stress granule assembly"/>
    <property type="evidence" value="ECO:0007669"/>
    <property type="project" value="TreeGrafter"/>
</dbReference>
<feature type="region of interest" description="Disordered" evidence="8">
    <location>
        <begin position="524"/>
        <end position="547"/>
    </location>
</feature>
<feature type="compositionally biased region" description="Low complexity" evidence="8">
    <location>
        <begin position="387"/>
        <end position="409"/>
    </location>
</feature>
<dbReference type="InterPro" id="IPR009818">
    <property type="entry name" value="PAM2_motif"/>
</dbReference>
<dbReference type="InterPro" id="IPR001289">
    <property type="entry name" value="NFYA"/>
</dbReference>
<dbReference type="InterPro" id="IPR047575">
    <property type="entry name" value="Sm"/>
</dbReference>
<dbReference type="GO" id="GO:0003729">
    <property type="term" value="F:mRNA binding"/>
    <property type="evidence" value="ECO:0007669"/>
    <property type="project" value="TreeGrafter"/>
</dbReference>
<evidence type="ECO:0000256" key="7">
    <source>
        <dbReference type="ARBA" id="ARBA00025911"/>
    </source>
</evidence>
<dbReference type="GO" id="GO:0016602">
    <property type="term" value="C:CCAAT-binding factor complex"/>
    <property type="evidence" value="ECO:0007669"/>
    <property type="project" value="InterPro"/>
</dbReference>
<dbReference type="GO" id="GO:0003700">
    <property type="term" value="F:DNA-binding transcription factor activity"/>
    <property type="evidence" value="ECO:0007669"/>
    <property type="project" value="InterPro"/>
</dbReference>
<comment type="subunit">
    <text evidence="7">Heterotrimeric transcription factor composed of three components, NF-YA, NF-YB and NF-YC. NF-YB and NF-YC must interact and dimerize for NF-YA association and DNA binding.</text>
</comment>
<keyword evidence="5" id="KW-0804">Transcription</keyword>
<feature type="region of interest" description="Disordered" evidence="8">
    <location>
        <begin position="1"/>
        <end position="20"/>
    </location>
</feature>
<proteinExistence type="predicted"/>
<dbReference type="PRINTS" id="PR00616">
    <property type="entry name" value="CCAATSUBUNTB"/>
</dbReference>
<sequence length="728" mass="80186">MNSQPSSNGYPHTRVDKETGMKNTAASVDTPSRDPFVYLATCKIGHHVEVHLRNGSVYSGIFHAADVENNLGIILKMASLIREGGLRGMKPRAPLVSKPPSKIFIIPADQVVQVIAKDLPVYSNNVSAQCEKPSELLTDSSISQSYHVDSERELKRWVPDEDVPECPDLENLFDDPWKRGWNQFEVNETLFGVTSTFDEELYTTKLERGPRTRELEEQALRIAREIEGENTRDLHVAEERGLQLSGKFDIDEETKYSSVCPVNEFYDSGYEEEEEILLDCRNNLTFGDSTTASNGIKSASTNKDIPAPGSNESHLAEQGNGKCLESSHHKKSLNVTQDTNAASDPACVQWRASDKQSSTDGKLAGQLTDRGKPEWPGTSISRNPQNSAASSTSSRPIPSPSSSIGFYSSEKSTLNPNAKEFKLNPNAKSFKPSPTATRPQSPAPEGSFYYPPVPQMTGIHIGYGMGAAFPGQQPMVYHNTMQPGPNQTFYPPNGPQETMQVPTHSNIQGSQSFSLTKNLMKHSGLQLHDQDSSSTQSTEESGGGYIVSPAGKAIASYTKSATTSSMVSHDSVFPPPPPTYFNGFLAPEYASQPTVLPHVEMMGLFTSRVPLPHNYQESEPKFVNAKQYHAILRRRKHRAKLEAQNKLIKSRKPYLHESRHLHALKRARGSGGRFLNTKKLQESSSNSLCSSSVTPSSSSDRDNMFQNPTFRFSGYPSTHHVSALMSGT</sequence>
<dbReference type="EMBL" id="JAAMPC010000016">
    <property type="protein sequence ID" value="KAG2251500.1"/>
    <property type="molecule type" value="Genomic_DNA"/>
</dbReference>
<dbReference type="PROSITE" id="PS52002">
    <property type="entry name" value="SM"/>
    <property type="match status" value="1"/>
</dbReference>
<dbReference type="Gene3D" id="6.10.250.2430">
    <property type="match status" value="1"/>
</dbReference>
<name>A0A8X7PHP6_BRACI</name>
<keyword evidence="11" id="KW-1185">Reference proteome</keyword>
<evidence type="ECO:0000259" key="9">
    <source>
        <dbReference type="PROSITE" id="PS52002"/>
    </source>
</evidence>
<dbReference type="Pfam" id="PF14438">
    <property type="entry name" value="SM-ATX"/>
    <property type="match status" value="1"/>
</dbReference>
<dbReference type="InterPro" id="IPR009604">
    <property type="entry name" value="LsmAD_domain"/>
</dbReference>
<dbReference type="Pfam" id="PF07145">
    <property type="entry name" value="PAM2"/>
    <property type="match status" value="1"/>
</dbReference>
<reference evidence="10 11" key="1">
    <citation type="submission" date="2020-02" db="EMBL/GenBank/DDBJ databases">
        <authorList>
            <person name="Ma Q."/>
            <person name="Huang Y."/>
            <person name="Song X."/>
            <person name="Pei D."/>
        </authorList>
    </citation>
    <scope>NUCLEOTIDE SEQUENCE [LARGE SCALE GENOMIC DNA]</scope>
    <source>
        <strain evidence="10">Sxm20200214</strain>
        <tissue evidence="10">Leaf</tissue>
    </source>
</reference>
<dbReference type="GO" id="GO:0010494">
    <property type="term" value="C:cytoplasmic stress granule"/>
    <property type="evidence" value="ECO:0007669"/>
    <property type="project" value="TreeGrafter"/>
</dbReference>
<dbReference type="InterPro" id="IPR018362">
    <property type="entry name" value="CCAAT-binding_factor_CS"/>
</dbReference>
<dbReference type="PANTHER" id="PTHR12854:SF7">
    <property type="entry name" value="ATAXIN-2 HOMOLOG"/>
    <property type="match status" value="1"/>
</dbReference>
<feature type="region of interest" description="Disordered" evidence="8">
    <location>
        <begin position="351"/>
        <end position="449"/>
    </location>
</feature>
<accession>A0A8X7PHP6</accession>
<comment type="subcellular location">
    <subcellularLocation>
        <location evidence="1">Nucleus</location>
    </subcellularLocation>
</comment>
<evidence type="ECO:0000313" key="11">
    <source>
        <dbReference type="Proteomes" id="UP000886595"/>
    </source>
</evidence>
<evidence type="ECO:0000256" key="5">
    <source>
        <dbReference type="ARBA" id="ARBA00023163"/>
    </source>
</evidence>
<gene>
    <name evidence="10" type="ORF">Bca52824_081636</name>
</gene>
<feature type="domain" description="Sm" evidence="9">
    <location>
        <begin position="35"/>
        <end position="120"/>
    </location>
</feature>
<evidence type="ECO:0000256" key="1">
    <source>
        <dbReference type="ARBA" id="ARBA00004123"/>
    </source>
</evidence>
<organism evidence="10 11">
    <name type="scientific">Brassica carinata</name>
    <name type="common">Ethiopian mustard</name>
    <name type="synonym">Abyssinian cabbage</name>
    <dbReference type="NCBI Taxonomy" id="52824"/>
    <lineage>
        <taxon>Eukaryota</taxon>
        <taxon>Viridiplantae</taxon>
        <taxon>Streptophyta</taxon>
        <taxon>Embryophyta</taxon>
        <taxon>Tracheophyta</taxon>
        <taxon>Spermatophyta</taxon>
        <taxon>Magnoliopsida</taxon>
        <taxon>eudicotyledons</taxon>
        <taxon>Gunneridae</taxon>
        <taxon>Pentapetalae</taxon>
        <taxon>rosids</taxon>
        <taxon>malvids</taxon>
        <taxon>Brassicales</taxon>
        <taxon>Brassicaceae</taxon>
        <taxon>Brassiceae</taxon>
        <taxon>Brassica</taxon>
    </lineage>
</organism>
<feature type="region of interest" description="Disordered" evidence="8">
    <location>
        <begin position="291"/>
        <end position="327"/>
    </location>
</feature>
<dbReference type="SMART" id="SM00521">
    <property type="entry name" value="CBF"/>
    <property type="match status" value="1"/>
</dbReference>
<keyword evidence="4" id="KW-0010">Activator</keyword>
<feature type="compositionally biased region" description="Polar residues" evidence="8">
    <location>
        <begin position="291"/>
        <end position="303"/>
    </location>
</feature>
<evidence type="ECO:0000256" key="2">
    <source>
        <dbReference type="ARBA" id="ARBA00023015"/>
    </source>
</evidence>
<evidence type="ECO:0000256" key="4">
    <source>
        <dbReference type="ARBA" id="ARBA00023159"/>
    </source>
</evidence>
<dbReference type="SMART" id="SM01272">
    <property type="entry name" value="LsmAD"/>
    <property type="match status" value="1"/>
</dbReference>
<dbReference type="PROSITE" id="PS00686">
    <property type="entry name" value="NFYA_HAP2_1"/>
    <property type="match status" value="1"/>
</dbReference>
<evidence type="ECO:0000256" key="8">
    <source>
        <dbReference type="SAM" id="MobiDB-lite"/>
    </source>
</evidence>
<evidence type="ECO:0000256" key="3">
    <source>
        <dbReference type="ARBA" id="ARBA00023125"/>
    </source>
</evidence>
<dbReference type="InterPro" id="IPR045117">
    <property type="entry name" value="ATXN2-like"/>
</dbReference>
<dbReference type="OrthoDB" id="2275718at2759"/>